<keyword evidence="2" id="KW-1185">Reference proteome</keyword>
<gene>
    <name evidence="1" type="ORF">BV25DRAFT_716936</name>
</gene>
<reference evidence="1" key="1">
    <citation type="submission" date="2021-03" db="EMBL/GenBank/DDBJ databases">
        <authorList>
            <consortium name="DOE Joint Genome Institute"/>
            <person name="Ahrendt S."/>
            <person name="Looney B.P."/>
            <person name="Miyauchi S."/>
            <person name="Morin E."/>
            <person name="Drula E."/>
            <person name="Courty P.E."/>
            <person name="Chicoki N."/>
            <person name="Fauchery L."/>
            <person name="Kohler A."/>
            <person name="Kuo A."/>
            <person name="Labutti K."/>
            <person name="Pangilinan J."/>
            <person name="Lipzen A."/>
            <person name="Riley R."/>
            <person name="Andreopoulos W."/>
            <person name="He G."/>
            <person name="Johnson J."/>
            <person name="Barry K.W."/>
            <person name="Grigoriev I.V."/>
            <person name="Nagy L."/>
            <person name="Hibbett D."/>
            <person name="Henrissat B."/>
            <person name="Matheny P.B."/>
            <person name="Labbe J."/>
            <person name="Martin F."/>
        </authorList>
    </citation>
    <scope>NUCLEOTIDE SEQUENCE</scope>
    <source>
        <strain evidence="1">HHB10654</strain>
    </source>
</reference>
<evidence type="ECO:0000313" key="1">
    <source>
        <dbReference type="EMBL" id="KAI0061939.1"/>
    </source>
</evidence>
<sequence>MELGPVVPSEIQVEILEWVYRLEQSNDFVDRKTLLASSLVCKSWKPISQSLLFRRGPQILTEDDAAIFISILRENPTLGTYVRSLRILGLFSHESDKPRVNTEQTITLLGLCPQLLDLTFFTETELTTDELARIQALDLQLVRLQFPGLIRQLYEIAILWPTIRFMQCGVSTGPFDSVVPPQTGPPFTLEGVQIAYGTAEDSPFMPWLLKDSSSPFELEILMDLLASSSLGALATYSYRIRLLSVTPFPPQSILNQLPALEELIVGELPPEQRVLPQTVRHFGYHHRYTHWPPVLVERMDILLQMLRLLPDLRVVSATRAIESWKLLYLEQECRGIAVEFAIYRDWKSFPRAHNVDWLD</sequence>
<reference evidence="1" key="2">
    <citation type="journal article" date="2022" name="New Phytol.">
        <title>Evolutionary transition to the ectomycorrhizal habit in the genomes of a hyperdiverse lineage of mushroom-forming fungi.</title>
        <authorList>
            <person name="Looney B."/>
            <person name="Miyauchi S."/>
            <person name="Morin E."/>
            <person name="Drula E."/>
            <person name="Courty P.E."/>
            <person name="Kohler A."/>
            <person name="Kuo A."/>
            <person name="LaButti K."/>
            <person name="Pangilinan J."/>
            <person name="Lipzen A."/>
            <person name="Riley R."/>
            <person name="Andreopoulos W."/>
            <person name="He G."/>
            <person name="Johnson J."/>
            <person name="Nolan M."/>
            <person name="Tritt A."/>
            <person name="Barry K.W."/>
            <person name="Grigoriev I.V."/>
            <person name="Nagy L.G."/>
            <person name="Hibbett D."/>
            <person name="Henrissat B."/>
            <person name="Matheny P.B."/>
            <person name="Labbe J."/>
            <person name="Martin F.M."/>
        </authorList>
    </citation>
    <scope>NUCLEOTIDE SEQUENCE</scope>
    <source>
        <strain evidence="1">HHB10654</strain>
    </source>
</reference>
<evidence type="ECO:0000313" key="2">
    <source>
        <dbReference type="Proteomes" id="UP000814140"/>
    </source>
</evidence>
<dbReference type="EMBL" id="MU277210">
    <property type="protein sequence ID" value="KAI0061939.1"/>
    <property type="molecule type" value="Genomic_DNA"/>
</dbReference>
<protein>
    <submittedName>
        <fullName evidence="1">Uncharacterized protein</fullName>
    </submittedName>
</protein>
<name>A0ACB8SZN3_9AGAM</name>
<accession>A0ACB8SZN3</accession>
<organism evidence="1 2">
    <name type="scientific">Artomyces pyxidatus</name>
    <dbReference type="NCBI Taxonomy" id="48021"/>
    <lineage>
        <taxon>Eukaryota</taxon>
        <taxon>Fungi</taxon>
        <taxon>Dikarya</taxon>
        <taxon>Basidiomycota</taxon>
        <taxon>Agaricomycotina</taxon>
        <taxon>Agaricomycetes</taxon>
        <taxon>Russulales</taxon>
        <taxon>Auriscalpiaceae</taxon>
        <taxon>Artomyces</taxon>
    </lineage>
</organism>
<comment type="caution">
    <text evidence="1">The sequence shown here is derived from an EMBL/GenBank/DDBJ whole genome shotgun (WGS) entry which is preliminary data.</text>
</comment>
<proteinExistence type="predicted"/>
<dbReference type="Proteomes" id="UP000814140">
    <property type="component" value="Unassembled WGS sequence"/>
</dbReference>